<protein>
    <recommendedName>
        <fullName evidence="1">CHK kinase-like domain-containing protein</fullName>
    </recommendedName>
</protein>
<dbReference type="SUPFAM" id="SSF56112">
    <property type="entry name" value="Protein kinase-like (PK-like)"/>
    <property type="match status" value="1"/>
</dbReference>
<feature type="domain" description="CHK kinase-like" evidence="1">
    <location>
        <begin position="137"/>
        <end position="333"/>
    </location>
</feature>
<name>A0A484AYK3_DRONA</name>
<dbReference type="KEGG" id="dnv:108657425"/>
<dbReference type="PANTHER" id="PTHR11012:SF57">
    <property type="entry name" value="LD10016P"/>
    <property type="match status" value="1"/>
</dbReference>
<organism evidence="2 3">
    <name type="scientific">Drosophila navojoa</name>
    <name type="common">Fruit fly</name>
    <dbReference type="NCBI Taxonomy" id="7232"/>
    <lineage>
        <taxon>Eukaryota</taxon>
        <taxon>Metazoa</taxon>
        <taxon>Ecdysozoa</taxon>
        <taxon>Arthropoda</taxon>
        <taxon>Hexapoda</taxon>
        <taxon>Insecta</taxon>
        <taxon>Pterygota</taxon>
        <taxon>Neoptera</taxon>
        <taxon>Endopterygota</taxon>
        <taxon>Diptera</taxon>
        <taxon>Brachycera</taxon>
        <taxon>Muscomorpha</taxon>
        <taxon>Ephydroidea</taxon>
        <taxon>Drosophilidae</taxon>
        <taxon>Drosophila</taxon>
    </lineage>
</organism>
<gene>
    <name evidence="2" type="ORF">AWZ03_012927</name>
</gene>
<evidence type="ECO:0000313" key="2">
    <source>
        <dbReference type="EMBL" id="TDG40655.1"/>
    </source>
</evidence>
<dbReference type="InterPro" id="IPR004119">
    <property type="entry name" value="EcKL"/>
</dbReference>
<reference evidence="2 3" key="1">
    <citation type="journal article" date="2019" name="J. Hered.">
        <title>An Improved Genome Assembly for Drosophila navojoa, the Basal Species in the mojavensis Cluster.</title>
        <authorList>
            <person name="Vanderlinde T."/>
            <person name="Dupim E.G."/>
            <person name="Nazario-Yepiz N.O."/>
            <person name="Carvalho A.B."/>
        </authorList>
    </citation>
    <scope>NUCLEOTIDE SEQUENCE [LARGE SCALE GENOMIC DNA]</scope>
    <source>
        <strain evidence="2">Navoj_Jal97</strain>
        <tissue evidence="2">Whole organism</tissue>
    </source>
</reference>
<keyword evidence="3" id="KW-1185">Reference proteome</keyword>
<dbReference type="Proteomes" id="UP000295192">
    <property type="component" value="Unassembled WGS sequence"/>
</dbReference>
<evidence type="ECO:0000259" key="1">
    <source>
        <dbReference type="SMART" id="SM00587"/>
    </source>
</evidence>
<dbReference type="PANTHER" id="PTHR11012">
    <property type="entry name" value="PROTEIN KINASE-LIKE DOMAIN-CONTAINING"/>
    <property type="match status" value="1"/>
</dbReference>
<dbReference type="SMART" id="SM00587">
    <property type="entry name" value="CHK"/>
    <property type="match status" value="1"/>
</dbReference>
<dbReference type="InterPro" id="IPR015897">
    <property type="entry name" value="CHK_kinase-like"/>
</dbReference>
<dbReference type="STRING" id="7232.A0A484AYK3"/>
<dbReference type="InterPro" id="IPR011009">
    <property type="entry name" value="Kinase-like_dom_sf"/>
</dbReference>
<dbReference type="Gene3D" id="3.90.1200.10">
    <property type="match status" value="1"/>
</dbReference>
<dbReference type="OMA" id="CYASLCD"/>
<proteinExistence type="predicted"/>
<dbReference type="AlphaFoldDB" id="A0A484AYK3"/>
<sequence>MSAPTFADISAKFTEATLDEIIQNAGGTKHTSYKFGAGGKKGDSYLSRVFRLCVYGVKEPEGEQLEVNVIVKGMPDNMHRRRLFRSTDFFRNEIHFYTKVIPAVEAFQASRQPKPKKPFVEYPKCYASLCDGVNDFIALEDVGFRGYRSPDRQSYIALEDALLTMRTLGRFHGVALAFKALDADNFEKAASALEETYYGEHTREWYTGFLQLAENVALDAVTKTLPNTKYETLATNFLQPQLFDDMINLVSTRSKLSVFGHGDCWTPNFLTRYGQDGAPQEIIIIDFQLARCASLALDISFFMYSCTSQQLREEHYDELLRAYLESAQALITDLGGDAEAVISWESLQEELKQFGRFGVGMGIESLPMSLIEDDEVADLEAIVENAVLTDVWNIKPFEQPAKRQRIAEIFKHAVDQGYIK</sequence>
<accession>A0A484AYK3</accession>
<dbReference type="EMBL" id="LSRL02000515">
    <property type="protein sequence ID" value="TDG40655.1"/>
    <property type="molecule type" value="Genomic_DNA"/>
</dbReference>
<dbReference type="Pfam" id="PF02958">
    <property type="entry name" value="EcKL"/>
    <property type="match status" value="1"/>
</dbReference>
<evidence type="ECO:0000313" key="3">
    <source>
        <dbReference type="Proteomes" id="UP000295192"/>
    </source>
</evidence>
<dbReference type="OrthoDB" id="5396515at2759"/>
<comment type="caution">
    <text evidence="2">The sequence shown here is derived from an EMBL/GenBank/DDBJ whole genome shotgun (WGS) entry which is preliminary data.</text>
</comment>